<evidence type="ECO:0000259" key="5">
    <source>
        <dbReference type="PROSITE" id="PS51063"/>
    </source>
</evidence>
<dbReference type="STRING" id="415747.SAMN03097708_02338"/>
<dbReference type="InterPro" id="IPR036390">
    <property type="entry name" value="WH_DNA-bd_sf"/>
</dbReference>
<dbReference type="SUPFAM" id="SSF46785">
    <property type="entry name" value="Winged helix' DNA-binding domain"/>
    <property type="match status" value="1"/>
</dbReference>
<dbReference type="InterPro" id="IPR050397">
    <property type="entry name" value="Env_Response_Regulators"/>
</dbReference>
<evidence type="ECO:0000313" key="6">
    <source>
        <dbReference type="EMBL" id="SCZ62777.1"/>
    </source>
</evidence>
<dbReference type="Pfam" id="PF13545">
    <property type="entry name" value="HTH_Crp_2"/>
    <property type="match status" value="1"/>
</dbReference>
<keyword evidence="7" id="KW-1185">Reference proteome</keyword>
<dbReference type="InterPro" id="IPR014710">
    <property type="entry name" value="RmlC-like_jellyroll"/>
</dbReference>
<dbReference type="Gene3D" id="2.60.120.10">
    <property type="entry name" value="Jelly Rolls"/>
    <property type="match status" value="1"/>
</dbReference>
<accession>A0A1G5QM11</accession>
<dbReference type="SUPFAM" id="SSF51206">
    <property type="entry name" value="cAMP-binding domain-like"/>
    <property type="match status" value="1"/>
</dbReference>
<evidence type="ECO:0000256" key="1">
    <source>
        <dbReference type="ARBA" id="ARBA00023015"/>
    </source>
</evidence>
<name>A0A1G5QM11_9GAMM</name>
<dbReference type="AlphaFoldDB" id="A0A1G5QM11"/>
<dbReference type="Proteomes" id="UP000199648">
    <property type="component" value="Unassembled WGS sequence"/>
</dbReference>
<dbReference type="InterPro" id="IPR018490">
    <property type="entry name" value="cNMP-bd_dom_sf"/>
</dbReference>
<organism evidence="6 7">
    <name type="scientific">Thiohalomonas denitrificans</name>
    <dbReference type="NCBI Taxonomy" id="415747"/>
    <lineage>
        <taxon>Bacteria</taxon>
        <taxon>Pseudomonadati</taxon>
        <taxon>Pseudomonadota</taxon>
        <taxon>Gammaproteobacteria</taxon>
        <taxon>Thiohalomonadales</taxon>
        <taxon>Thiohalomonadaceae</taxon>
        <taxon>Thiohalomonas</taxon>
    </lineage>
</organism>
<dbReference type="OrthoDB" id="9777588at2"/>
<dbReference type="GO" id="GO:0005829">
    <property type="term" value="C:cytosol"/>
    <property type="evidence" value="ECO:0007669"/>
    <property type="project" value="TreeGrafter"/>
</dbReference>
<reference evidence="6 7" key="1">
    <citation type="submission" date="2016-10" db="EMBL/GenBank/DDBJ databases">
        <authorList>
            <person name="de Groot N.N."/>
        </authorList>
    </citation>
    <scope>NUCLEOTIDE SEQUENCE [LARGE SCALE GENOMIC DNA]</scope>
    <source>
        <strain evidence="6 7">HLD2</strain>
    </source>
</reference>
<dbReference type="GO" id="GO:0003677">
    <property type="term" value="F:DNA binding"/>
    <property type="evidence" value="ECO:0007669"/>
    <property type="project" value="UniProtKB-KW"/>
</dbReference>
<keyword evidence="1" id="KW-0805">Transcription regulation</keyword>
<dbReference type="EMBL" id="FMWD01000007">
    <property type="protein sequence ID" value="SCZ62777.1"/>
    <property type="molecule type" value="Genomic_DNA"/>
</dbReference>
<evidence type="ECO:0000256" key="3">
    <source>
        <dbReference type="ARBA" id="ARBA00023163"/>
    </source>
</evidence>
<protein>
    <submittedName>
        <fullName evidence="6">CRP/FNR family transcriptional regulator, transcriptional activator FtrB</fullName>
    </submittedName>
</protein>
<dbReference type="InterPro" id="IPR036388">
    <property type="entry name" value="WH-like_DNA-bd_sf"/>
</dbReference>
<feature type="domain" description="HTH crp-type" evidence="5">
    <location>
        <begin position="150"/>
        <end position="217"/>
    </location>
</feature>
<dbReference type="PANTHER" id="PTHR24567:SF74">
    <property type="entry name" value="HTH-TYPE TRANSCRIPTIONAL REGULATOR ARCR"/>
    <property type="match status" value="1"/>
</dbReference>
<dbReference type="PROSITE" id="PS51063">
    <property type="entry name" value="HTH_CRP_2"/>
    <property type="match status" value="1"/>
</dbReference>
<evidence type="ECO:0000313" key="7">
    <source>
        <dbReference type="Proteomes" id="UP000199648"/>
    </source>
</evidence>
<dbReference type="SMART" id="SM00100">
    <property type="entry name" value="cNMP"/>
    <property type="match status" value="1"/>
</dbReference>
<dbReference type="PROSITE" id="PS50042">
    <property type="entry name" value="CNMP_BINDING_3"/>
    <property type="match status" value="1"/>
</dbReference>
<feature type="domain" description="Cyclic nucleotide-binding" evidence="4">
    <location>
        <begin position="16"/>
        <end position="136"/>
    </location>
</feature>
<dbReference type="GO" id="GO:0003700">
    <property type="term" value="F:DNA-binding transcription factor activity"/>
    <property type="evidence" value="ECO:0007669"/>
    <property type="project" value="TreeGrafter"/>
</dbReference>
<dbReference type="PANTHER" id="PTHR24567">
    <property type="entry name" value="CRP FAMILY TRANSCRIPTIONAL REGULATORY PROTEIN"/>
    <property type="match status" value="1"/>
</dbReference>
<keyword evidence="2" id="KW-0238">DNA-binding</keyword>
<dbReference type="InterPro" id="IPR000595">
    <property type="entry name" value="cNMP-bd_dom"/>
</dbReference>
<dbReference type="Pfam" id="PF00027">
    <property type="entry name" value="cNMP_binding"/>
    <property type="match status" value="1"/>
</dbReference>
<dbReference type="Gene3D" id="1.10.10.10">
    <property type="entry name" value="Winged helix-like DNA-binding domain superfamily/Winged helix DNA-binding domain"/>
    <property type="match status" value="1"/>
</dbReference>
<evidence type="ECO:0000256" key="2">
    <source>
        <dbReference type="ARBA" id="ARBA00023125"/>
    </source>
</evidence>
<proteinExistence type="predicted"/>
<sequence length="242" mass="26989">MQNPSDIELALRRVPLFCDLSAGVLNALSQQAVPASYGPKDFLFKASDKPDHLHVLFDGTVKMTTSSLDGRETIIELLQPVDCFLMAAVLTSKPYLMSAQAITDVEVLLVPSALLRQLVSDESQLALTMVASLANQYRQMVRHVKDLRLRTAAQRLGIYLLGLVEKGDSDTLALPFVKKLIAARLHMTPESMSRAIVTLRNEGVDVTEDEVHIHDVDALRRFCKVDNILDELEEEFFVLTDR</sequence>
<dbReference type="InterPro" id="IPR012318">
    <property type="entry name" value="HTH_CRP"/>
</dbReference>
<dbReference type="RefSeq" id="WP_092997203.1">
    <property type="nucleotide sequence ID" value="NZ_FMWD01000007.1"/>
</dbReference>
<dbReference type="CDD" id="cd00038">
    <property type="entry name" value="CAP_ED"/>
    <property type="match status" value="1"/>
</dbReference>
<keyword evidence="3" id="KW-0804">Transcription</keyword>
<gene>
    <name evidence="6" type="ORF">SAMN03097708_02338</name>
</gene>
<evidence type="ECO:0000259" key="4">
    <source>
        <dbReference type="PROSITE" id="PS50042"/>
    </source>
</evidence>